<gene>
    <name evidence="4" type="ORF">EPJ84_06070</name>
</gene>
<dbReference type="EMBL" id="SAYE01000012">
    <property type="protein sequence ID" value="TXJ50612.1"/>
    <property type="molecule type" value="Genomic_DNA"/>
</dbReference>
<dbReference type="InterPro" id="IPR050663">
    <property type="entry name" value="Ankyrin-SOCS_Box"/>
</dbReference>
<dbReference type="SUPFAM" id="SSF48403">
    <property type="entry name" value="Ankyrin repeat"/>
    <property type="match status" value="1"/>
</dbReference>
<dbReference type="PROSITE" id="PS50297">
    <property type="entry name" value="ANK_REP_REGION"/>
    <property type="match status" value="3"/>
</dbReference>
<comment type="caution">
    <text evidence="4">The sequence shown here is derived from an EMBL/GenBank/DDBJ whole genome shotgun (WGS) entry which is preliminary data.</text>
</comment>
<organism evidence="4 5">
    <name type="scientific">Brachyspira aalborgi</name>
    <dbReference type="NCBI Taxonomy" id="29522"/>
    <lineage>
        <taxon>Bacteria</taxon>
        <taxon>Pseudomonadati</taxon>
        <taxon>Spirochaetota</taxon>
        <taxon>Spirochaetia</taxon>
        <taxon>Brachyspirales</taxon>
        <taxon>Brachyspiraceae</taxon>
        <taxon>Brachyspira</taxon>
    </lineage>
</organism>
<dbReference type="AlphaFoldDB" id="A0A5C8FMF9"/>
<dbReference type="SMART" id="SM00248">
    <property type="entry name" value="ANK"/>
    <property type="match status" value="8"/>
</dbReference>
<dbReference type="PROSITE" id="PS50088">
    <property type="entry name" value="ANK_REPEAT"/>
    <property type="match status" value="5"/>
</dbReference>
<feature type="repeat" description="ANK" evidence="3">
    <location>
        <begin position="107"/>
        <end position="133"/>
    </location>
</feature>
<evidence type="ECO:0000256" key="1">
    <source>
        <dbReference type="ARBA" id="ARBA00022737"/>
    </source>
</evidence>
<dbReference type="Pfam" id="PF13637">
    <property type="entry name" value="Ank_4"/>
    <property type="match status" value="1"/>
</dbReference>
<feature type="repeat" description="ANK" evidence="3">
    <location>
        <begin position="13"/>
        <end position="45"/>
    </location>
</feature>
<dbReference type="Proteomes" id="UP000322307">
    <property type="component" value="Unassembled WGS sequence"/>
</dbReference>
<reference evidence="4 5" key="1">
    <citation type="journal article" date="1992" name="Lakartidningen">
        <title>[Penicillin V and not amoxicillin is the first choice preparation in acute otitis].</title>
        <authorList>
            <person name="Kamme C."/>
            <person name="Lundgren K."/>
            <person name="Prellner K."/>
        </authorList>
    </citation>
    <scope>NUCLEOTIDE SEQUENCE [LARGE SCALE GENOMIC DNA]</scope>
    <source>
        <strain evidence="4 5">PC3939II</strain>
    </source>
</reference>
<dbReference type="RefSeq" id="WP_199750872.1">
    <property type="nucleotide sequence ID" value="NZ_SAYE01000012.1"/>
</dbReference>
<dbReference type="GO" id="GO:0045944">
    <property type="term" value="P:positive regulation of transcription by RNA polymerase II"/>
    <property type="evidence" value="ECO:0007669"/>
    <property type="project" value="TreeGrafter"/>
</dbReference>
<feature type="non-terminal residue" evidence="4">
    <location>
        <position position="1"/>
    </location>
</feature>
<feature type="repeat" description="ANK" evidence="3">
    <location>
        <begin position="73"/>
        <end position="105"/>
    </location>
</feature>
<dbReference type="Pfam" id="PF12796">
    <property type="entry name" value="Ank_2"/>
    <property type="match status" value="2"/>
</dbReference>
<name>A0A5C8FMF9_9SPIR</name>
<accession>A0A5C8FMF9</accession>
<dbReference type="Gene3D" id="1.25.40.20">
    <property type="entry name" value="Ankyrin repeat-containing domain"/>
    <property type="match status" value="4"/>
</dbReference>
<evidence type="ECO:0000256" key="2">
    <source>
        <dbReference type="ARBA" id="ARBA00023043"/>
    </source>
</evidence>
<feature type="repeat" description="ANK" evidence="3">
    <location>
        <begin position="255"/>
        <end position="283"/>
    </location>
</feature>
<sequence>KKINLNFNATNENGDTFLIWASIKGSLKIVKSLIGYGADINTKNKYGSTALMLTSSLKVAKLLIDSGADVNAKSNGGLTALMLTSSLEITKLLIDNGADVNAKDDEFGQTALTQAVKWDRLEIAKLLIDNGADTKNSLTYLTSVNTKWEMVKLLIDNGADINARGSGMFGNPPLIIGVINYMDNGPLLYYEYSEILEKIKFLIDKGADVNVKDNIGRSVLEKTIDILNIQHWELVLEIVKLLVDNGANINAKDKNGNTALTYAKRKGNKGKEIVKFLMSRGAK</sequence>
<keyword evidence="2 3" id="KW-0040">ANK repeat</keyword>
<protein>
    <submittedName>
        <fullName evidence="4">Uncharacterized protein</fullName>
    </submittedName>
</protein>
<dbReference type="GO" id="GO:0000976">
    <property type="term" value="F:transcription cis-regulatory region binding"/>
    <property type="evidence" value="ECO:0007669"/>
    <property type="project" value="TreeGrafter"/>
</dbReference>
<evidence type="ECO:0000313" key="5">
    <source>
        <dbReference type="Proteomes" id="UP000322307"/>
    </source>
</evidence>
<evidence type="ECO:0000313" key="4">
    <source>
        <dbReference type="EMBL" id="TXJ50612.1"/>
    </source>
</evidence>
<dbReference type="PANTHER" id="PTHR24193:SF121">
    <property type="entry name" value="ADA2A-CONTAINING COMPLEX COMPONENT 3, ISOFORM D"/>
    <property type="match status" value="1"/>
</dbReference>
<evidence type="ECO:0000256" key="3">
    <source>
        <dbReference type="PROSITE-ProRule" id="PRU00023"/>
    </source>
</evidence>
<dbReference type="PANTHER" id="PTHR24193">
    <property type="entry name" value="ANKYRIN REPEAT PROTEIN"/>
    <property type="match status" value="1"/>
</dbReference>
<keyword evidence="1" id="KW-0677">Repeat</keyword>
<proteinExistence type="predicted"/>
<dbReference type="InterPro" id="IPR036770">
    <property type="entry name" value="Ankyrin_rpt-contain_sf"/>
</dbReference>
<dbReference type="PRINTS" id="PR01415">
    <property type="entry name" value="ANKYRIN"/>
</dbReference>
<dbReference type="InterPro" id="IPR002110">
    <property type="entry name" value="Ankyrin_rpt"/>
</dbReference>
<feature type="repeat" description="ANK" evidence="3">
    <location>
        <begin position="236"/>
        <end position="254"/>
    </location>
</feature>